<evidence type="ECO:0000313" key="4">
    <source>
        <dbReference type="RefSeq" id="XP_012919870.1"/>
    </source>
</evidence>
<name>A0A8U0SNM6_MUSPF</name>
<evidence type="ECO:0000313" key="2">
    <source>
        <dbReference type="Proteomes" id="UP000000715"/>
    </source>
</evidence>
<evidence type="ECO:0000256" key="1">
    <source>
        <dbReference type="SAM" id="MobiDB-lite"/>
    </source>
</evidence>
<protein>
    <submittedName>
        <fullName evidence="3 4">PI-PLC X domain-containing protein 1 isoform X1</fullName>
    </submittedName>
</protein>
<organism evidence="2 6">
    <name type="scientific">Mustela putorius furo</name>
    <name type="common">European domestic ferret</name>
    <name type="synonym">Mustela furo</name>
    <dbReference type="NCBI Taxonomy" id="9669"/>
    <lineage>
        <taxon>Eukaryota</taxon>
        <taxon>Metazoa</taxon>
        <taxon>Chordata</taxon>
        <taxon>Craniata</taxon>
        <taxon>Vertebrata</taxon>
        <taxon>Euteleostomi</taxon>
        <taxon>Mammalia</taxon>
        <taxon>Eutheria</taxon>
        <taxon>Laurasiatheria</taxon>
        <taxon>Carnivora</taxon>
        <taxon>Caniformia</taxon>
        <taxon>Musteloidea</taxon>
        <taxon>Mustelidae</taxon>
        <taxon>Mustelinae</taxon>
        <taxon>Mustela</taxon>
    </lineage>
</organism>
<accession>A0A8U0SNM6</accession>
<dbReference type="RefSeq" id="XP_012919871.1">
    <property type="nucleotide sequence ID" value="XM_013064417.2"/>
</dbReference>
<proteinExistence type="predicted"/>
<reference evidence="3 4" key="1">
    <citation type="submission" date="2025-04" db="UniProtKB">
        <authorList>
            <consortium name="RefSeq"/>
        </authorList>
    </citation>
    <scope>IDENTIFICATION</scope>
    <source>
        <tissue evidence="3 4">Brain</tissue>
    </source>
</reference>
<evidence type="ECO:0000313" key="6">
    <source>
        <dbReference type="RefSeq" id="XP_044945167.1"/>
    </source>
</evidence>
<dbReference type="AlphaFoldDB" id="A0A8U0SNM6"/>
<dbReference type="KEGG" id="mpuf:101677544"/>
<feature type="region of interest" description="Disordered" evidence="1">
    <location>
        <begin position="1"/>
        <end position="36"/>
    </location>
</feature>
<dbReference type="RefSeq" id="XP_012919869.1">
    <property type="nucleotide sequence ID" value="XM_013064415.2"/>
</dbReference>
<dbReference type="RefSeq" id="XP_044945167.1">
    <property type="nucleotide sequence ID" value="XM_045089232.1"/>
</dbReference>
<evidence type="ECO:0000313" key="3">
    <source>
        <dbReference type="RefSeq" id="XP_012919869.1"/>
    </source>
</evidence>
<dbReference type="OrthoDB" id="1046782at2759"/>
<gene>
    <name evidence="3 4 5 6" type="primary">PLCXD1</name>
</gene>
<dbReference type="Proteomes" id="UP000000715">
    <property type="component" value="Unplaced"/>
</dbReference>
<feature type="compositionally biased region" description="Basic residues" evidence="1">
    <location>
        <begin position="560"/>
        <end position="581"/>
    </location>
</feature>
<feature type="region of interest" description="Disordered" evidence="1">
    <location>
        <begin position="486"/>
        <end position="612"/>
    </location>
</feature>
<dbReference type="CTD" id="55344"/>
<dbReference type="GeneID" id="101677544"/>
<evidence type="ECO:0000313" key="5">
    <source>
        <dbReference type="RefSeq" id="XP_012919871.1"/>
    </source>
</evidence>
<dbReference type="RefSeq" id="XP_012919870.1">
    <property type="nucleotide sequence ID" value="XM_013064416.2"/>
</dbReference>
<keyword evidence="2" id="KW-1185">Reference proteome</keyword>
<sequence length="612" mass="63718">MFGGHDGESSDSGRLGQRKGHMQTTRNSSLADGGTGWTLMGGQVSTSGSFRSLPCTTNADWMSALCPVLWDVPLHQLSIPAQQARADPGGVRLRHRIGIRGKASLPVCPSAQRTRWFLTDAPATPHPRALSVSCIWSLEGPKCVRPTKRSQGAHWGPCDPMTRRPESGLLGSAGPLGLWGRWGPWRQLCPEAHAGLASLPCLQKRSVADPTVCVHGHGHAVAGIPPPKAADFSAGKPRHHDLLPEQDVAHLPGPVPAAAGAGQSPALRHPPRGAPVVHHPGAGCHGAAGRGRAVPGPADRTHAGRLGEEPALCAHGVHNGAGGGHAHGDLRVAGEPPPGGGHPGLQGLRGHDGRPARVPGRLHQEHLWGHAVSARGEEGPWGRGWAGIGRVGLSAGSAVRGRGEVCCGLRLRSSGCREEKDLLVPCRVQLARGPCAARAQEGHFLCTSGDADTEPDVVTRPAGHSVLRGGQRCEPARRAVAWDPLLVGRPGETPGAHPLPGAHEELRPPGRAVRGGHQPDGEPGVRPGAPDRVPQEDDAPQPAVPPCVGPGSEPGAGRSVHQHHRGRLHRGGRVRGRRHKTQREAASMLTPSAAPADGGRAAWTRDGLSASP</sequence>